<dbReference type="PROSITE" id="PS50195">
    <property type="entry name" value="PX"/>
    <property type="match status" value="1"/>
</dbReference>
<sequence length="985" mass="114188">MFAEASLSIWGWGGLGVVLFLITFGPFAIFYLAFYILCFIGGGFVVLLLFGKINSEKHLERCEHSYLPSTQSAILKVLEEMKSESKPIKIDRRLTGSSIIDEPLQQVIQFALRDYIQYWYYTLSDDETFLLEIRQTVQNALVEFSTRSKEVDWQPYFTTRLVDDFATHLRVFRKAQERLNEREDPKQRDAPEELLDSFFEAEVEMERKICRDVVCMSRKDEEGFLRDLCEVLLYLLLPPGDFHNKNMRYLLKEVLARGVLLPLINQLSDPDYINQFVIWMIRDSSCNYEAFLNILKLTDKVAELEAVKDKVLEELQYLRSLDTGGDDINFIKNQINSLLFVKKICETRIQRLQSGKEVDTLKLAANFGKLCVIPLEHIIAHNIALQFFMDYMQHMGGQAILFFWLTVEGYRVTAQQQLEVLQNSQRDGKIQSSQTTKGLLRSAALGVYDQYLSEKASPRVEVDEASVTRLAQKLNKEDPTPEIFDEIQKKVYDMMLRDERFYPSFKQHPLYVRMLAELDMLKEPSYMGSDHGDGESFNGSPTGSINLSLDDLSSGSVDESVQLHAFISDTGVCNDHGKTYALYTLTVIRKNSDGSEDIWKTYRRYSDFHDFHMRITEQFETLGPILKLPGKKTFNNMDREFLEKRKKDLNSYLQLLLNPEMVKACPMLMPHVYDFLENKAYSKGKGDFARKMDTFVNPLRSSMRNVSNAVKSLPDSLAEGVSKVSADMGRMSEKLGQDIKHSIFKVPPLIAKSDIDPEHCRISAQLDDNVDDNIPLRVMLLLMDEVFDLKERNQWLRRNIKNLLQQLIKATSGDTINRCHGHTLIMTRIRLYFCCLFNGQHLFSLHCRKIVDHVDYMTSPEQVSDYVKRFRDSYWPNGILAETPPHRDKSLRMRTRVAAKTTLLGIMPDELKHIIGAETTRKGILRVFDMFQHQPLNRRLACVFLEGYLETLFPQYKFPELFVKLHSRSPRVLRYSQKLRSLHKR</sequence>
<evidence type="ECO:0000313" key="6">
    <source>
        <dbReference type="RefSeq" id="XP_042632118.1"/>
    </source>
</evidence>
<evidence type="ECO:0000259" key="5">
    <source>
        <dbReference type="PROSITE" id="PS51207"/>
    </source>
</evidence>
<dbReference type="RefSeq" id="XP_042632118.1">
    <property type="nucleotide sequence ID" value="XM_042776184.1"/>
</dbReference>
<dbReference type="InterPro" id="IPR037437">
    <property type="entry name" value="SNX13_PX"/>
</dbReference>
<dbReference type="InterPro" id="IPR016137">
    <property type="entry name" value="RGS"/>
</dbReference>
<dbReference type="InterPro" id="IPR003114">
    <property type="entry name" value="Phox_assoc"/>
</dbReference>
<dbReference type="InterPro" id="IPR013937">
    <property type="entry name" value="Sorting_nexin_C"/>
</dbReference>
<keyword evidence="2" id="KW-0472">Membrane</keyword>
<name>A0A9Q9Z4Y5_CYPCA</name>
<evidence type="ECO:0000259" key="4">
    <source>
        <dbReference type="PROSITE" id="PS50195"/>
    </source>
</evidence>
<dbReference type="Pfam" id="PF00615">
    <property type="entry name" value="RGS"/>
    <property type="match status" value="1"/>
</dbReference>
<evidence type="ECO:0000259" key="3">
    <source>
        <dbReference type="PROSITE" id="PS50132"/>
    </source>
</evidence>
<dbReference type="GO" id="GO:0035091">
    <property type="term" value="F:phosphatidylinositol binding"/>
    <property type="evidence" value="ECO:0007669"/>
    <property type="project" value="InterPro"/>
</dbReference>
<dbReference type="CDD" id="cd06873">
    <property type="entry name" value="PX_SNX13"/>
    <property type="match status" value="1"/>
</dbReference>
<organism evidence="6">
    <name type="scientific">Cyprinus carpio</name>
    <name type="common">Common carp</name>
    <dbReference type="NCBI Taxonomy" id="7962"/>
    <lineage>
        <taxon>Eukaryota</taxon>
        <taxon>Metazoa</taxon>
        <taxon>Chordata</taxon>
        <taxon>Craniata</taxon>
        <taxon>Vertebrata</taxon>
        <taxon>Euteleostomi</taxon>
        <taxon>Actinopterygii</taxon>
        <taxon>Neopterygii</taxon>
        <taxon>Teleostei</taxon>
        <taxon>Ostariophysi</taxon>
        <taxon>Cypriniformes</taxon>
        <taxon>Cyprinidae</taxon>
        <taxon>Cyprininae</taxon>
        <taxon>Cyprinus</taxon>
    </lineage>
</organism>
<dbReference type="SMART" id="SM00312">
    <property type="entry name" value="PX"/>
    <property type="match status" value="1"/>
</dbReference>
<feature type="domain" description="PX" evidence="4">
    <location>
        <begin position="561"/>
        <end position="683"/>
    </location>
</feature>
<dbReference type="GO" id="GO:0005769">
    <property type="term" value="C:early endosome"/>
    <property type="evidence" value="ECO:0007669"/>
    <property type="project" value="TreeGrafter"/>
</dbReference>
<accession>A0A9Q9Z4Y5</accession>
<dbReference type="GeneID" id="109108533"/>
<dbReference type="PROSITE" id="PS51207">
    <property type="entry name" value="PXA"/>
    <property type="match status" value="1"/>
</dbReference>
<dbReference type="InterPro" id="IPR001683">
    <property type="entry name" value="PX_dom"/>
</dbReference>
<dbReference type="KEGG" id="ccar:109108533"/>
<proteinExistence type="inferred from homology"/>
<evidence type="ECO:0000256" key="1">
    <source>
        <dbReference type="ARBA" id="ARBA00010883"/>
    </source>
</evidence>
<comment type="similarity">
    <text evidence="1">Belongs to the sorting nexin family.</text>
</comment>
<dbReference type="Pfam" id="PF00787">
    <property type="entry name" value="PX"/>
    <property type="match status" value="1"/>
</dbReference>
<dbReference type="Pfam" id="PF08628">
    <property type="entry name" value="Nexin_C"/>
    <property type="match status" value="1"/>
</dbReference>
<feature type="domain" description="PXA" evidence="5">
    <location>
        <begin position="97"/>
        <end position="285"/>
    </location>
</feature>
<dbReference type="SMART" id="SM00313">
    <property type="entry name" value="PXA"/>
    <property type="match status" value="1"/>
</dbReference>
<feature type="domain" description="RGS" evidence="3">
    <location>
        <begin position="374"/>
        <end position="498"/>
    </location>
</feature>
<dbReference type="InterPro" id="IPR037896">
    <property type="entry name" value="SNX13_RGS"/>
</dbReference>
<dbReference type="SMART" id="SM00315">
    <property type="entry name" value="RGS"/>
    <property type="match status" value="1"/>
</dbReference>
<dbReference type="CDD" id="cd08719">
    <property type="entry name" value="RGS_SNX13"/>
    <property type="match status" value="1"/>
</dbReference>
<evidence type="ECO:0000256" key="2">
    <source>
        <dbReference type="SAM" id="Phobius"/>
    </source>
</evidence>
<gene>
    <name evidence="6" type="primary">snx13</name>
</gene>
<dbReference type="SMR" id="A0A9Q9Z4Y5"/>
<dbReference type="PROSITE" id="PS50132">
    <property type="entry name" value="RGS"/>
    <property type="match status" value="1"/>
</dbReference>
<dbReference type="OrthoDB" id="5772781at2759"/>
<dbReference type="Pfam" id="PF02194">
    <property type="entry name" value="PXA"/>
    <property type="match status" value="1"/>
</dbReference>
<dbReference type="Proteomes" id="UP001155660">
    <property type="component" value="Chromosome A19"/>
</dbReference>
<reference evidence="6" key="1">
    <citation type="submission" date="2025-08" db="UniProtKB">
        <authorList>
            <consortium name="RefSeq"/>
        </authorList>
    </citation>
    <scope>IDENTIFICATION</scope>
    <source>
        <tissue evidence="6">Muscle</tissue>
    </source>
</reference>
<dbReference type="PANTHER" id="PTHR22775">
    <property type="entry name" value="SORTING NEXIN"/>
    <property type="match status" value="1"/>
</dbReference>
<feature type="transmembrane region" description="Helical" evidence="2">
    <location>
        <begin position="30"/>
        <end position="51"/>
    </location>
</feature>
<dbReference type="AlphaFoldDB" id="A0A9Q9Z4Y5"/>
<keyword evidence="2" id="KW-1133">Transmembrane helix</keyword>
<dbReference type="PANTHER" id="PTHR22775:SF3">
    <property type="entry name" value="SORTING NEXIN-13"/>
    <property type="match status" value="1"/>
</dbReference>
<protein>
    <submittedName>
        <fullName evidence="6">Sorting nexin-13 isoform X1</fullName>
    </submittedName>
</protein>
<feature type="transmembrane region" description="Helical" evidence="2">
    <location>
        <begin position="7"/>
        <end position="24"/>
    </location>
</feature>
<keyword evidence="2" id="KW-0812">Transmembrane</keyword>